<reference evidence="8" key="1">
    <citation type="submission" date="2022-11" db="UniProtKB">
        <authorList>
            <consortium name="WormBaseParasite"/>
        </authorList>
    </citation>
    <scope>IDENTIFICATION</scope>
</reference>
<feature type="region of interest" description="Disordered" evidence="6">
    <location>
        <begin position="130"/>
        <end position="170"/>
    </location>
</feature>
<dbReference type="GO" id="GO:0003697">
    <property type="term" value="F:single-stranded DNA binding"/>
    <property type="evidence" value="ECO:0007669"/>
    <property type="project" value="TreeGrafter"/>
</dbReference>
<dbReference type="GO" id="GO:0031261">
    <property type="term" value="C:DNA replication preinitiation complex"/>
    <property type="evidence" value="ECO:0007669"/>
    <property type="project" value="TreeGrafter"/>
</dbReference>
<evidence type="ECO:0000256" key="6">
    <source>
        <dbReference type="SAM" id="MobiDB-lite"/>
    </source>
</evidence>
<evidence type="ECO:0000313" key="8">
    <source>
        <dbReference type="WBParaSite" id="PSAMB.scaffold906size38830.g9584.t1"/>
    </source>
</evidence>
<name>A0A914XQN1_9BILA</name>
<keyword evidence="7" id="KW-1185">Reference proteome</keyword>
<accession>A0A914XQN1</accession>
<protein>
    <submittedName>
        <fullName evidence="8">CDC45-like protein</fullName>
    </submittedName>
</protein>
<evidence type="ECO:0000256" key="1">
    <source>
        <dbReference type="ARBA" id="ARBA00004123"/>
    </source>
</evidence>
<evidence type="ECO:0000256" key="2">
    <source>
        <dbReference type="ARBA" id="ARBA00010727"/>
    </source>
</evidence>
<comment type="subcellular location">
    <subcellularLocation>
        <location evidence="1">Nucleus</location>
    </subcellularLocation>
</comment>
<dbReference type="GO" id="GO:0006270">
    <property type="term" value="P:DNA replication initiation"/>
    <property type="evidence" value="ECO:0007669"/>
    <property type="project" value="InterPro"/>
</dbReference>
<evidence type="ECO:0000256" key="5">
    <source>
        <dbReference type="ARBA" id="ARBA00023306"/>
    </source>
</evidence>
<keyword evidence="4" id="KW-0539">Nucleus</keyword>
<proteinExistence type="inferred from homology"/>
<organism evidence="7 8">
    <name type="scientific">Plectus sambesii</name>
    <dbReference type="NCBI Taxonomy" id="2011161"/>
    <lineage>
        <taxon>Eukaryota</taxon>
        <taxon>Metazoa</taxon>
        <taxon>Ecdysozoa</taxon>
        <taxon>Nematoda</taxon>
        <taxon>Chromadorea</taxon>
        <taxon>Plectida</taxon>
        <taxon>Plectina</taxon>
        <taxon>Plectoidea</taxon>
        <taxon>Plectidae</taxon>
        <taxon>Plectus</taxon>
    </lineage>
</organism>
<dbReference type="Proteomes" id="UP000887566">
    <property type="component" value="Unplaced"/>
</dbReference>
<dbReference type="AlphaFoldDB" id="A0A914XQN1"/>
<dbReference type="WBParaSite" id="PSAMB.scaffold906size38830.g9584.t1">
    <property type="protein sequence ID" value="PSAMB.scaffold906size38830.g9584.t1"/>
    <property type="gene ID" value="PSAMB.scaffold906size38830.g9584"/>
</dbReference>
<dbReference type="PANTHER" id="PTHR10507:SF0">
    <property type="entry name" value="CELL DIVISION CONTROL PROTEIN 45 HOMOLOG"/>
    <property type="match status" value="1"/>
</dbReference>
<sequence>MFIQEFRSQFYEIIKQKKHALVLVNLDVDAVCACKILLYLFECDHVKFSVLPVSGWKELRDTVEAHSDQNKMMVLINCGGTRSLIDTITPPDDVVFFIIDSHRPFDLDNVFDDERVKILAKREEIDDLNCPPMNEIYYPSDDESEEDGNSSDSAVERSPTKKRNRMADIEQRVAKKQRRARWNKQRGDHLWNYYENSWYSVSSALCMFELAHDLSKSTAELLWCAVVGVTSQYVDGLITDERYISTCVDRLRVHVKRFNHLADSQKNLVDRLRISFDKELALPLYRHWSLYSSMEHDPSIVCRLRLWTQKGARDMHHFLADLGLTLGDCQQLFSALSSEQRKDVVARLQTNSDKYKLTSTVFGSFIASAGYCNSFNAADFARALGVQLEVACTGESAESNFFSALSTMSAFLDTRQKRRNPKLVQCGIETCKTFLEAVVREVYVAINQNHVLPTGAFLLVYMSQGPDLRFFTGRHSIASFARFLLRAFVTASANKFNGRPLVVAVPLSGAYDGWYEVLGIMPLNTADMDGHNKSFIGRAFDRVCDRSSVRVERDHFDSCLIRLKAEDRGRFFNALQAVLETVA</sequence>
<dbReference type="GO" id="GO:0003682">
    <property type="term" value="F:chromatin binding"/>
    <property type="evidence" value="ECO:0007669"/>
    <property type="project" value="TreeGrafter"/>
</dbReference>
<keyword evidence="5" id="KW-0131">Cell cycle</keyword>
<keyword evidence="3" id="KW-0235">DNA replication</keyword>
<dbReference type="GO" id="GO:0000727">
    <property type="term" value="P:double-strand break repair via break-induced replication"/>
    <property type="evidence" value="ECO:0007669"/>
    <property type="project" value="TreeGrafter"/>
</dbReference>
<feature type="compositionally biased region" description="Basic and acidic residues" evidence="6">
    <location>
        <begin position="154"/>
        <end position="170"/>
    </location>
</feature>
<comment type="similarity">
    <text evidence="2">Belongs to the CDC45 family.</text>
</comment>
<dbReference type="GO" id="GO:1902977">
    <property type="term" value="P:mitotic DNA replication preinitiation complex assembly"/>
    <property type="evidence" value="ECO:0007669"/>
    <property type="project" value="TreeGrafter"/>
</dbReference>
<evidence type="ECO:0000256" key="4">
    <source>
        <dbReference type="ARBA" id="ARBA00023242"/>
    </source>
</evidence>
<dbReference type="PANTHER" id="PTHR10507">
    <property type="entry name" value="CDC45-RELATED PROTEIN"/>
    <property type="match status" value="1"/>
</dbReference>
<evidence type="ECO:0000313" key="7">
    <source>
        <dbReference type="Proteomes" id="UP000887566"/>
    </source>
</evidence>
<dbReference type="GO" id="GO:0003688">
    <property type="term" value="F:DNA replication origin binding"/>
    <property type="evidence" value="ECO:0007669"/>
    <property type="project" value="TreeGrafter"/>
</dbReference>
<dbReference type="Pfam" id="PF02724">
    <property type="entry name" value="CDC45"/>
    <property type="match status" value="1"/>
</dbReference>
<evidence type="ECO:0000256" key="3">
    <source>
        <dbReference type="ARBA" id="ARBA00022705"/>
    </source>
</evidence>
<feature type="compositionally biased region" description="Acidic residues" evidence="6">
    <location>
        <begin position="140"/>
        <end position="149"/>
    </location>
</feature>
<dbReference type="InterPro" id="IPR003874">
    <property type="entry name" value="CDC45"/>
</dbReference>